<organism evidence="1 2">
    <name type="scientific">Bradyrhizobium jicamae</name>
    <dbReference type="NCBI Taxonomy" id="280332"/>
    <lineage>
        <taxon>Bacteria</taxon>
        <taxon>Pseudomonadati</taxon>
        <taxon>Pseudomonadota</taxon>
        <taxon>Alphaproteobacteria</taxon>
        <taxon>Hyphomicrobiales</taxon>
        <taxon>Nitrobacteraceae</taxon>
        <taxon>Bradyrhizobium</taxon>
    </lineage>
</organism>
<accession>A0A0R3LLY2</accession>
<dbReference type="Proteomes" id="UP000050863">
    <property type="component" value="Unassembled WGS sequence"/>
</dbReference>
<protein>
    <submittedName>
        <fullName evidence="1">Uncharacterized protein</fullName>
    </submittedName>
</protein>
<keyword evidence="2" id="KW-1185">Reference proteome</keyword>
<dbReference type="AlphaFoldDB" id="A0A0R3LLY2"/>
<dbReference type="RefSeq" id="WP_057836610.1">
    <property type="nucleotide sequence ID" value="NZ_LLXZ01000109.1"/>
</dbReference>
<evidence type="ECO:0000313" key="1">
    <source>
        <dbReference type="EMBL" id="KRR06741.1"/>
    </source>
</evidence>
<name>A0A0R3LLY2_9BRAD</name>
<dbReference type="OrthoDB" id="3732358at2"/>
<sequence>MSPKPKTHCNYGHAMTPENTVIVQIRANKYPHRQCRTCMQLTQADVETIETHMNGGGTFRDLSLPFAKGLGLEPIARSIRDGPSKC</sequence>
<dbReference type="EMBL" id="LLXZ01000109">
    <property type="protein sequence ID" value="KRR06741.1"/>
    <property type="molecule type" value="Genomic_DNA"/>
</dbReference>
<evidence type="ECO:0000313" key="2">
    <source>
        <dbReference type="Proteomes" id="UP000050863"/>
    </source>
</evidence>
<reference evidence="1 2" key="1">
    <citation type="submission" date="2014-03" db="EMBL/GenBank/DDBJ databases">
        <title>Bradyrhizobium valentinum sp. nov., isolated from effective nodules of Lupinus mariae-josephae, a lupine endemic of basic-lime soils in Eastern Spain.</title>
        <authorList>
            <person name="Duran D."/>
            <person name="Rey L."/>
            <person name="Navarro A."/>
            <person name="Busquets A."/>
            <person name="Imperial J."/>
            <person name="Ruiz-Argueso T."/>
        </authorList>
    </citation>
    <scope>NUCLEOTIDE SEQUENCE [LARGE SCALE GENOMIC DNA]</scope>
    <source>
        <strain evidence="1 2">PAC68</strain>
    </source>
</reference>
<comment type="caution">
    <text evidence="1">The sequence shown here is derived from an EMBL/GenBank/DDBJ whole genome shotgun (WGS) entry which is preliminary data.</text>
</comment>
<proteinExistence type="predicted"/>
<gene>
    <name evidence="1" type="ORF">CQ12_40815</name>
</gene>